<keyword evidence="4 6" id="KW-1133">Transmembrane helix</keyword>
<feature type="transmembrane region" description="Helical" evidence="6">
    <location>
        <begin position="358"/>
        <end position="380"/>
    </location>
</feature>
<dbReference type="InterPro" id="IPR036259">
    <property type="entry name" value="MFS_trans_sf"/>
</dbReference>
<dbReference type="InterPro" id="IPR020846">
    <property type="entry name" value="MFS_dom"/>
</dbReference>
<proteinExistence type="predicted"/>
<organism evidence="8 9">
    <name type="scientific">Paenibacillus flagellatus</name>
    <dbReference type="NCBI Taxonomy" id="2211139"/>
    <lineage>
        <taxon>Bacteria</taxon>
        <taxon>Bacillati</taxon>
        <taxon>Bacillota</taxon>
        <taxon>Bacilli</taxon>
        <taxon>Bacillales</taxon>
        <taxon>Paenibacillaceae</taxon>
        <taxon>Paenibacillus</taxon>
    </lineage>
</organism>
<keyword evidence="2" id="KW-0813">Transport</keyword>
<feature type="transmembrane region" description="Helical" evidence="6">
    <location>
        <begin position="163"/>
        <end position="182"/>
    </location>
</feature>
<dbReference type="AlphaFoldDB" id="A0A2V5JZZ1"/>
<dbReference type="PANTHER" id="PTHR23523:SF2">
    <property type="entry name" value="2-NITROIMIDAZOLE TRANSPORTER"/>
    <property type="match status" value="1"/>
</dbReference>
<evidence type="ECO:0000256" key="3">
    <source>
        <dbReference type="ARBA" id="ARBA00022692"/>
    </source>
</evidence>
<feature type="transmembrane region" description="Helical" evidence="6">
    <location>
        <begin position="130"/>
        <end position="151"/>
    </location>
</feature>
<feature type="transmembrane region" description="Helical" evidence="6">
    <location>
        <begin position="208"/>
        <end position="230"/>
    </location>
</feature>
<evidence type="ECO:0000313" key="8">
    <source>
        <dbReference type="EMBL" id="PYI51872.1"/>
    </source>
</evidence>
<evidence type="ECO:0000256" key="2">
    <source>
        <dbReference type="ARBA" id="ARBA00022448"/>
    </source>
</evidence>
<evidence type="ECO:0000259" key="7">
    <source>
        <dbReference type="PROSITE" id="PS50850"/>
    </source>
</evidence>
<evidence type="ECO:0000256" key="6">
    <source>
        <dbReference type="SAM" id="Phobius"/>
    </source>
</evidence>
<protein>
    <submittedName>
        <fullName evidence="8">MFS transporter</fullName>
    </submittedName>
</protein>
<dbReference type="RefSeq" id="WP_110842499.1">
    <property type="nucleotide sequence ID" value="NZ_QJVJ01000011.1"/>
</dbReference>
<dbReference type="EMBL" id="QJVJ01000011">
    <property type="protein sequence ID" value="PYI51872.1"/>
    <property type="molecule type" value="Genomic_DNA"/>
</dbReference>
<keyword evidence="3 6" id="KW-0812">Transmembrane</keyword>
<evidence type="ECO:0000256" key="4">
    <source>
        <dbReference type="ARBA" id="ARBA00022989"/>
    </source>
</evidence>
<feature type="transmembrane region" description="Helical" evidence="6">
    <location>
        <begin position="242"/>
        <end position="265"/>
    </location>
</feature>
<dbReference type="PANTHER" id="PTHR23523">
    <property type="match status" value="1"/>
</dbReference>
<feature type="transmembrane region" description="Helical" evidence="6">
    <location>
        <begin position="297"/>
        <end position="318"/>
    </location>
</feature>
<keyword evidence="5 6" id="KW-0472">Membrane</keyword>
<feature type="transmembrane region" description="Helical" evidence="6">
    <location>
        <begin position="272"/>
        <end position="291"/>
    </location>
</feature>
<dbReference type="Gene3D" id="1.20.1250.20">
    <property type="entry name" value="MFS general substrate transporter like domains"/>
    <property type="match status" value="1"/>
</dbReference>
<dbReference type="GO" id="GO:0022857">
    <property type="term" value="F:transmembrane transporter activity"/>
    <property type="evidence" value="ECO:0007669"/>
    <property type="project" value="InterPro"/>
</dbReference>
<feature type="transmembrane region" description="Helical" evidence="6">
    <location>
        <begin position="330"/>
        <end position="352"/>
    </location>
</feature>
<feature type="transmembrane region" description="Helical" evidence="6">
    <location>
        <begin position="96"/>
        <end position="118"/>
    </location>
</feature>
<feature type="transmembrane region" description="Helical" evidence="6">
    <location>
        <begin position="73"/>
        <end position="90"/>
    </location>
</feature>
<comment type="subcellular location">
    <subcellularLocation>
        <location evidence="1">Cell membrane</location>
        <topology evidence="1">Multi-pass membrane protein</topology>
    </subcellularLocation>
</comment>
<sequence>MRYVYLALALIVASLNLRPAITSVSPLLVTIRDHLGMSGSAASLLTSIPVLCMGVFAPTAVKWSRRWGIERTIAYALALIGLATVARLFADSTLALLFTSFAAGIGIAVSGPLLSGFIKKHFSGKAPLFVGMYSMSLVIGAAASAGLSVSVQTAMNGSWQAALASWSALALLALVLWGPLAWKEKANRSKRTGGFSAAGRLPLADKRAWLLTAYFGLMAFLFYSITAWLAPAIESAGYDKRFAGAVLTLFTFIQIPVSLLIPLLIARFPKRMYWLVGSTLFELAGLIDILLSGNPWAAGVLLGVGAGGLFPIALMLPIEETSHAEAANAWSAMVQSGGYMFGSLGPLFVGWLQDVSGGFAPAFAGLAVAALVMIAVQVAIGNKKTSPAAEGAPR</sequence>
<dbReference type="InterPro" id="IPR011701">
    <property type="entry name" value="MFS"/>
</dbReference>
<evidence type="ECO:0000256" key="1">
    <source>
        <dbReference type="ARBA" id="ARBA00004651"/>
    </source>
</evidence>
<accession>A0A2V5JZZ1</accession>
<reference evidence="8 9" key="1">
    <citation type="submission" date="2018-05" db="EMBL/GenBank/DDBJ databases">
        <title>Paenibacillus flagellatus sp. nov., isolated from selenium mineral soil.</title>
        <authorList>
            <person name="Dai X."/>
        </authorList>
    </citation>
    <scope>NUCLEOTIDE SEQUENCE [LARGE SCALE GENOMIC DNA]</scope>
    <source>
        <strain evidence="8 9">DXL2</strain>
    </source>
</reference>
<dbReference type="OrthoDB" id="9797740at2"/>
<feature type="domain" description="Major facilitator superfamily (MFS) profile" evidence="7">
    <location>
        <begin position="2"/>
        <end position="385"/>
    </location>
</feature>
<dbReference type="SUPFAM" id="SSF103473">
    <property type="entry name" value="MFS general substrate transporter"/>
    <property type="match status" value="1"/>
</dbReference>
<gene>
    <name evidence="8" type="ORF">DLM86_23450</name>
</gene>
<comment type="caution">
    <text evidence="8">The sequence shown here is derived from an EMBL/GenBank/DDBJ whole genome shotgun (WGS) entry which is preliminary data.</text>
</comment>
<name>A0A2V5JZZ1_9BACL</name>
<feature type="transmembrane region" description="Helical" evidence="6">
    <location>
        <begin position="44"/>
        <end position="61"/>
    </location>
</feature>
<dbReference type="PROSITE" id="PS50850">
    <property type="entry name" value="MFS"/>
    <property type="match status" value="1"/>
</dbReference>
<evidence type="ECO:0000256" key="5">
    <source>
        <dbReference type="ARBA" id="ARBA00023136"/>
    </source>
</evidence>
<dbReference type="Pfam" id="PF07690">
    <property type="entry name" value="MFS_1"/>
    <property type="match status" value="1"/>
</dbReference>
<dbReference type="InterPro" id="IPR052524">
    <property type="entry name" value="MFS_Cyanate_Porter"/>
</dbReference>
<keyword evidence="9" id="KW-1185">Reference proteome</keyword>
<dbReference type="GO" id="GO:0005886">
    <property type="term" value="C:plasma membrane"/>
    <property type="evidence" value="ECO:0007669"/>
    <property type="project" value="UniProtKB-SubCell"/>
</dbReference>
<evidence type="ECO:0000313" key="9">
    <source>
        <dbReference type="Proteomes" id="UP000247476"/>
    </source>
</evidence>
<dbReference type="Proteomes" id="UP000247476">
    <property type="component" value="Unassembled WGS sequence"/>
</dbReference>